<organism evidence="2 3">
    <name type="scientific">Molorchus minor</name>
    <dbReference type="NCBI Taxonomy" id="1323400"/>
    <lineage>
        <taxon>Eukaryota</taxon>
        <taxon>Metazoa</taxon>
        <taxon>Ecdysozoa</taxon>
        <taxon>Arthropoda</taxon>
        <taxon>Hexapoda</taxon>
        <taxon>Insecta</taxon>
        <taxon>Pterygota</taxon>
        <taxon>Neoptera</taxon>
        <taxon>Endopterygota</taxon>
        <taxon>Coleoptera</taxon>
        <taxon>Polyphaga</taxon>
        <taxon>Cucujiformia</taxon>
        <taxon>Chrysomeloidea</taxon>
        <taxon>Cerambycidae</taxon>
        <taxon>Lamiinae</taxon>
        <taxon>Monochamini</taxon>
        <taxon>Molorchus</taxon>
    </lineage>
</organism>
<dbReference type="InterPro" id="IPR027854">
    <property type="entry name" value="STMP1"/>
</dbReference>
<proteinExistence type="predicted"/>
<feature type="transmembrane region" description="Helical" evidence="1">
    <location>
        <begin position="20"/>
        <end position="38"/>
    </location>
</feature>
<accession>A0ABQ9JG48</accession>
<name>A0ABQ9JG48_9CUCU</name>
<dbReference type="Pfam" id="PF15054">
    <property type="entry name" value="DUF4535"/>
    <property type="match status" value="1"/>
</dbReference>
<evidence type="ECO:0000256" key="1">
    <source>
        <dbReference type="SAM" id="Phobius"/>
    </source>
</evidence>
<keyword evidence="1" id="KW-1133">Transmembrane helix</keyword>
<keyword evidence="3" id="KW-1185">Reference proteome</keyword>
<dbReference type="Proteomes" id="UP001162164">
    <property type="component" value="Unassembled WGS sequence"/>
</dbReference>
<evidence type="ECO:0000313" key="2">
    <source>
        <dbReference type="EMBL" id="KAJ8976886.1"/>
    </source>
</evidence>
<keyword evidence="1" id="KW-0472">Membrane</keyword>
<comment type="caution">
    <text evidence="2">The sequence shown here is derived from an EMBL/GenBank/DDBJ whole genome shotgun (WGS) entry which is preliminary data.</text>
</comment>
<reference evidence="2" key="1">
    <citation type="journal article" date="2023" name="Insect Mol. Biol.">
        <title>Genome sequencing provides insights into the evolution of gene families encoding plant cell wall-degrading enzymes in longhorned beetles.</title>
        <authorList>
            <person name="Shin N.R."/>
            <person name="Okamura Y."/>
            <person name="Kirsch R."/>
            <person name="Pauchet Y."/>
        </authorList>
    </citation>
    <scope>NUCLEOTIDE SEQUENCE</scope>
    <source>
        <strain evidence="2">MMC_N1</strain>
    </source>
</reference>
<protein>
    <submittedName>
        <fullName evidence="2">Uncharacterized protein</fullName>
    </submittedName>
</protein>
<dbReference type="EMBL" id="JAPWTJ010000613">
    <property type="protein sequence ID" value="KAJ8976886.1"/>
    <property type="molecule type" value="Genomic_DNA"/>
</dbReference>
<gene>
    <name evidence="2" type="ORF">NQ317_016485</name>
</gene>
<sequence length="91" mass="10373">MSLENAIIDRSYYLWEIEKVYASSMLSFVVGVYAGIYISQNYDVGIIMVGMENDYRRIGPAPNRRFSGLADADKYSQPITRCNFSSRSILN</sequence>
<keyword evidence="1" id="KW-0812">Transmembrane</keyword>
<evidence type="ECO:0000313" key="3">
    <source>
        <dbReference type="Proteomes" id="UP001162164"/>
    </source>
</evidence>